<name>A0ABC8CQ08_CLOBO</name>
<dbReference type="EMBL" id="CP027777">
    <property type="protein sequence ID" value="AVQ37755.1"/>
    <property type="molecule type" value="Genomic_DNA"/>
</dbReference>
<evidence type="ECO:0000313" key="2">
    <source>
        <dbReference type="Proteomes" id="UP000240615"/>
    </source>
</evidence>
<dbReference type="Proteomes" id="UP000240615">
    <property type="component" value="Chromosome"/>
</dbReference>
<organism evidence="1 2">
    <name type="scientific">Clostridium botulinum</name>
    <dbReference type="NCBI Taxonomy" id="1491"/>
    <lineage>
        <taxon>Bacteria</taxon>
        <taxon>Bacillati</taxon>
        <taxon>Bacillota</taxon>
        <taxon>Clostridia</taxon>
        <taxon>Eubacteriales</taxon>
        <taxon>Clostridiaceae</taxon>
        <taxon>Clostridium</taxon>
    </lineage>
</organism>
<protein>
    <submittedName>
        <fullName evidence="1">Uncharacterized protein</fullName>
    </submittedName>
</protein>
<gene>
    <name evidence="1" type="ORF">C7M56_03280</name>
</gene>
<reference evidence="1 2" key="1">
    <citation type="submission" date="2018-01" db="EMBL/GenBank/DDBJ databases">
        <title>Genetic Diversity of Clostridium botulinum in seafood.</title>
        <authorList>
            <person name="Athira V."/>
            <person name="Arun Jyothi P.V."/>
            <person name="Lalitha K.V."/>
            <person name="Joseph T.C."/>
        </authorList>
    </citation>
    <scope>NUCLEOTIDE SEQUENCE [LARGE SCALE GENOMIC DNA]</scope>
    <source>
        <strain evidence="1 2">Mfbjulcb8</strain>
    </source>
</reference>
<accession>A0ABC8CQ08</accession>
<sequence length="366" mass="42999">MAIIVHSDEDKFKCVNEYINGADKYYLSGKYSVSIRTIDRWISKMNTDEIELRIARRANTIPIDIQREILKSLNTNPILCGFNSSEWNEITVIKYINNKYEIEINRRMAKALIEDAKKINPIKYENRIYNDIAELDALGYSIVLLDYIKIGRIDTIEVEALELRKYTENKLDVNLVIARASDSIYLDIILSEINIVDKRGIVVTKVSEKKRVYKEKLQRRVISDDKYEVLKKIKVAEDKENIIFITTYDKDITKLKKKRSNIKYFIVGDAIYIELLQEKYEDEDGKSVVDYMYDENNRNRKYGSIRNISQVVWGKIDAYVLKVTNDKFNIIKDAGNDKNIIFNIEKNREKMRKTVKILNSNFIHNI</sequence>
<dbReference type="AlphaFoldDB" id="A0ABC8CQ08"/>
<proteinExistence type="predicted"/>
<dbReference type="RefSeq" id="WP_159034288.1">
    <property type="nucleotide sequence ID" value="NZ_CP027777.1"/>
</dbReference>
<evidence type="ECO:0000313" key="1">
    <source>
        <dbReference type="EMBL" id="AVQ37755.1"/>
    </source>
</evidence>